<name>A0ABU7B523_9TELE</name>
<comment type="caution">
    <text evidence="1">The sequence shown here is derived from an EMBL/GenBank/DDBJ whole genome shotgun (WGS) entry which is preliminary data.</text>
</comment>
<sequence length="70" mass="7835">GFLTPARTLMIISGLTFSVPSFLWTLDHYFHDWLPPYCTTCPPSIAAIRALWFAPPLQWVTGKLVPISSS</sequence>
<dbReference type="EMBL" id="JAHUTI010041011">
    <property type="protein sequence ID" value="MED6245642.1"/>
    <property type="molecule type" value="Genomic_DNA"/>
</dbReference>
<feature type="non-terminal residue" evidence="1">
    <location>
        <position position="1"/>
    </location>
</feature>
<keyword evidence="2" id="KW-1185">Reference proteome</keyword>
<organism evidence="1 2">
    <name type="scientific">Ataeniobius toweri</name>
    <dbReference type="NCBI Taxonomy" id="208326"/>
    <lineage>
        <taxon>Eukaryota</taxon>
        <taxon>Metazoa</taxon>
        <taxon>Chordata</taxon>
        <taxon>Craniata</taxon>
        <taxon>Vertebrata</taxon>
        <taxon>Euteleostomi</taxon>
        <taxon>Actinopterygii</taxon>
        <taxon>Neopterygii</taxon>
        <taxon>Teleostei</taxon>
        <taxon>Neoteleostei</taxon>
        <taxon>Acanthomorphata</taxon>
        <taxon>Ovalentaria</taxon>
        <taxon>Atherinomorphae</taxon>
        <taxon>Cyprinodontiformes</taxon>
        <taxon>Goodeidae</taxon>
        <taxon>Ataeniobius</taxon>
    </lineage>
</organism>
<gene>
    <name evidence="1" type="ORF">ATANTOWER_006006</name>
</gene>
<proteinExistence type="predicted"/>
<evidence type="ECO:0000313" key="2">
    <source>
        <dbReference type="Proteomes" id="UP001345963"/>
    </source>
</evidence>
<evidence type="ECO:0000313" key="1">
    <source>
        <dbReference type="EMBL" id="MED6245642.1"/>
    </source>
</evidence>
<reference evidence="1 2" key="1">
    <citation type="submission" date="2021-07" db="EMBL/GenBank/DDBJ databases">
        <authorList>
            <person name="Palmer J.M."/>
        </authorList>
    </citation>
    <scope>NUCLEOTIDE SEQUENCE [LARGE SCALE GENOMIC DNA]</scope>
    <source>
        <strain evidence="1 2">AT_MEX2019</strain>
        <tissue evidence="1">Muscle</tissue>
    </source>
</reference>
<accession>A0ABU7B523</accession>
<dbReference type="Proteomes" id="UP001345963">
    <property type="component" value="Unassembled WGS sequence"/>
</dbReference>
<protein>
    <submittedName>
        <fullName evidence="1">Uncharacterized protein</fullName>
    </submittedName>
</protein>